<accession>A0A2J7QZV4</accession>
<evidence type="ECO:0000313" key="3">
    <source>
        <dbReference type="Proteomes" id="UP000235965"/>
    </source>
</evidence>
<evidence type="ECO:0000256" key="1">
    <source>
        <dbReference type="SAM" id="MobiDB-lite"/>
    </source>
</evidence>
<proteinExistence type="predicted"/>
<feature type="non-terminal residue" evidence="2">
    <location>
        <position position="1"/>
    </location>
</feature>
<reference evidence="2 3" key="1">
    <citation type="submission" date="2017-12" db="EMBL/GenBank/DDBJ databases">
        <title>Hemimetabolous genomes reveal molecular basis of termite eusociality.</title>
        <authorList>
            <person name="Harrison M.C."/>
            <person name="Jongepier E."/>
            <person name="Robertson H.M."/>
            <person name="Arning N."/>
            <person name="Bitard-Feildel T."/>
            <person name="Chao H."/>
            <person name="Childers C.P."/>
            <person name="Dinh H."/>
            <person name="Doddapaneni H."/>
            <person name="Dugan S."/>
            <person name="Gowin J."/>
            <person name="Greiner C."/>
            <person name="Han Y."/>
            <person name="Hu H."/>
            <person name="Hughes D.S.T."/>
            <person name="Huylmans A.-K."/>
            <person name="Kemena C."/>
            <person name="Kremer L.P.M."/>
            <person name="Lee S.L."/>
            <person name="Lopez-Ezquerra A."/>
            <person name="Mallet L."/>
            <person name="Monroy-Kuhn J.M."/>
            <person name="Moser A."/>
            <person name="Murali S.C."/>
            <person name="Muzny D.M."/>
            <person name="Otani S."/>
            <person name="Piulachs M.-D."/>
            <person name="Poelchau M."/>
            <person name="Qu J."/>
            <person name="Schaub F."/>
            <person name="Wada-Katsumata A."/>
            <person name="Worley K.C."/>
            <person name="Xie Q."/>
            <person name="Ylla G."/>
            <person name="Poulsen M."/>
            <person name="Gibbs R.A."/>
            <person name="Schal C."/>
            <person name="Richards S."/>
            <person name="Belles X."/>
            <person name="Korb J."/>
            <person name="Bornberg-Bauer E."/>
        </authorList>
    </citation>
    <scope>NUCLEOTIDE SEQUENCE [LARGE SCALE GENOMIC DNA]</scope>
    <source>
        <tissue evidence="2">Whole body</tissue>
    </source>
</reference>
<comment type="caution">
    <text evidence="2">The sequence shown here is derived from an EMBL/GenBank/DDBJ whole genome shotgun (WGS) entry which is preliminary data.</text>
</comment>
<evidence type="ECO:0000313" key="2">
    <source>
        <dbReference type="EMBL" id="PNF34122.1"/>
    </source>
</evidence>
<sequence>RKGGAKRPSGIQNETVVDNDREETDSPGAKDRFNVEHSARDGSNAQTQNKSSSIRQEQEPGPSAATSNKTEQTDTFKYGRLFNFGRRKTHEESDGSNVKQNAQERDASFCEAERSGTVNVTQKDSTFRYDKLFNFNKKRHVDGKETDSPCAKDSRSNVEHIAKDKGNVKTQNKSGSISQKQEQKKEPGPSVATSNKNEQTDTFRYDRLFKFGKRKTYDESDG</sequence>
<feature type="compositionally biased region" description="Basic and acidic residues" evidence="1">
    <location>
        <begin position="142"/>
        <end position="167"/>
    </location>
</feature>
<dbReference type="OrthoDB" id="8195425at2759"/>
<feature type="region of interest" description="Disordered" evidence="1">
    <location>
        <begin position="1"/>
        <end position="123"/>
    </location>
</feature>
<feature type="compositionally biased region" description="Basic and acidic residues" evidence="1">
    <location>
        <begin position="28"/>
        <end position="40"/>
    </location>
</feature>
<protein>
    <submittedName>
        <fullName evidence="2">Uncharacterized protein</fullName>
    </submittedName>
</protein>
<feature type="compositionally biased region" description="Polar residues" evidence="1">
    <location>
        <begin position="64"/>
        <end position="75"/>
    </location>
</feature>
<feature type="compositionally biased region" description="Polar residues" evidence="1">
    <location>
        <begin position="168"/>
        <end position="180"/>
    </location>
</feature>
<feature type="compositionally biased region" description="Basic and acidic residues" evidence="1">
    <location>
        <begin position="102"/>
        <end position="114"/>
    </location>
</feature>
<feature type="region of interest" description="Disordered" evidence="1">
    <location>
        <begin position="138"/>
        <end position="205"/>
    </location>
</feature>
<name>A0A2J7QZV4_9NEOP</name>
<organism evidence="2 3">
    <name type="scientific">Cryptotermes secundus</name>
    <dbReference type="NCBI Taxonomy" id="105785"/>
    <lineage>
        <taxon>Eukaryota</taxon>
        <taxon>Metazoa</taxon>
        <taxon>Ecdysozoa</taxon>
        <taxon>Arthropoda</taxon>
        <taxon>Hexapoda</taxon>
        <taxon>Insecta</taxon>
        <taxon>Pterygota</taxon>
        <taxon>Neoptera</taxon>
        <taxon>Polyneoptera</taxon>
        <taxon>Dictyoptera</taxon>
        <taxon>Blattodea</taxon>
        <taxon>Blattoidea</taxon>
        <taxon>Termitoidae</taxon>
        <taxon>Kalotermitidae</taxon>
        <taxon>Cryptotermitinae</taxon>
        <taxon>Cryptotermes</taxon>
    </lineage>
</organism>
<dbReference type="Proteomes" id="UP000235965">
    <property type="component" value="Unassembled WGS sequence"/>
</dbReference>
<dbReference type="EMBL" id="NEVH01009067">
    <property type="protein sequence ID" value="PNF34122.1"/>
    <property type="molecule type" value="Genomic_DNA"/>
</dbReference>
<gene>
    <name evidence="2" type="ORF">B7P43_G01159</name>
</gene>
<feature type="compositionally biased region" description="Polar residues" evidence="1">
    <location>
        <begin position="41"/>
        <end position="55"/>
    </location>
</feature>
<dbReference type="InParanoid" id="A0A2J7QZV4"/>
<keyword evidence="3" id="KW-1185">Reference proteome</keyword>
<feature type="non-terminal residue" evidence="2">
    <location>
        <position position="222"/>
    </location>
</feature>
<dbReference type="AlphaFoldDB" id="A0A2J7QZV4"/>